<gene>
    <name evidence="2" type="ORF">BG53_10910</name>
</gene>
<keyword evidence="1" id="KW-1133">Transmembrane helix</keyword>
<feature type="transmembrane region" description="Helical" evidence="1">
    <location>
        <begin position="102"/>
        <end position="126"/>
    </location>
</feature>
<keyword evidence="1" id="KW-0812">Transmembrane</keyword>
<organism evidence="2 3">
    <name type="scientific">Paenibacillus darwinianus</name>
    <dbReference type="NCBI Taxonomy" id="1380763"/>
    <lineage>
        <taxon>Bacteria</taxon>
        <taxon>Bacillati</taxon>
        <taxon>Bacillota</taxon>
        <taxon>Bacilli</taxon>
        <taxon>Bacillales</taxon>
        <taxon>Paenibacillaceae</taxon>
        <taxon>Paenibacillus</taxon>
    </lineage>
</organism>
<name>A0A9W5RYT0_9BACL</name>
<accession>A0A9W5RYT0</accession>
<protein>
    <submittedName>
        <fullName evidence="2">Acetyl-CoA acetyltransferase</fullName>
    </submittedName>
</protein>
<dbReference type="EMBL" id="JFHU01000277">
    <property type="protein sequence ID" value="EXX84600.1"/>
    <property type="molecule type" value="Genomic_DNA"/>
</dbReference>
<evidence type="ECO:0000256" key="1">
    <source>
        <dbReference type="SAM" id="Phobius"/>
    </source>
</evidence>
<dbReference type="RefSeq" id="WP_051588179.1">
    <property type="nucleotide sequence ID" value="NZ_KK082164.1"/>
</dbReference>
<evidence type="ECO:0000313" key="2">
    <source>
        <dbReference type="EMBL" id="EXX84600.1"/>
    </source>
</evidence>
<proteinExistence type="predicted"/>
<dbReference type="AlphaFoldDB" id="A0A9W5RYT0"/>
<dbReference type="OrthoDB" id="2666278at2"/>
<dbReference type="Proteomes" id="UP000053750">
    <property type="component" value="Unassembled WGS sequence"/>
</dbReference>
<evidence type="ECO:0000313" key="3">
    <source>
        <dbReference type="Proteomes" id="UP000053750"/>
    </source>
</evidence>
<sequence>MVQQSLPQVVYNADPSWLQTLVAVKTSLIDITTRCIGLSVRVQTIDGRTYDGVLMGADGCHVYLHVGRTEQSGYAYPAYPAFPGYAGYPAGYSPGFAGNRAFFAPVLSSAILPLVLYELLVITLLYT</sequence>
<comment type="caution">
    <text evidence="2">The sequence shown here is derived from an EMBL/GenBank/DDBJ whole genome shotgun (WGS) entry which is preliminary data.</text>
</comment>
<reference evidence="2 3" key="1">
    <citation type="submission" date="2014-02" db="EMBL/GenBank/DDBJ databases">
        <title>Genome sequence of Paenibacillus darwinianus reveals adaptive mechanisms for survival in Antarctic soils.</title>
        <authorList>
            <person name="Dsouza M."/>
            <person name="Taylor M.W."/>
            <person name="Turner S.J."/>
            <person name="Aislabie J."/>
        </authorList>
    </citation>
    <scope>NUCLEOTIDE SEQUENCE [LARGE SCALE GENOMIC DNA]</scope>
    <source>
        <strain evidence="2 3">CE1</strain>
    </source>
</reference>
<keyword evidence="1" id="KW-0472">Membrane</keyword>
<keyword evidence="3" id="KW-1185">Reference proteome</keyword>